<dbReference type="InterPro" id="IPR036942">
    <property type="entry name" value="Beta-barrel_TonB_sf"/>
</dbReference>
<feature type="chain" id="PRO_5021479287" evidence="10">
    <location>
        <begin position="26"/>
        <end position="1053"/>
    </location>
</feature>
<dbReference type="PROSITE" id="PS52016">
    <property type="entry name" value="TONB_DEPENDENT_REC_3"/>
    <property type="match status" value="1"/>
</dbReference>
<gene>
    <name evidence="13" type="ORF">E2605_06710</name>
</gene>
<proteinExistence type="inferred from homology"/>
<dbReference type="NCBIfam" id="TIGR04056">
    <property type="entry name" value="OMP_RagA_SusC"/>
    <property type="match status" value="1"/>
</dbReference>
<feature type="domain" description="TonB-dependent receptor plug" evidence="12">
    <location>
        <begin position="117"/>
        <end position="222"/>
    </location>
</feature>
<keyword evidence="14" id="KW-1185">Reference proteome</keyword>
<sequence>MTGVWKKFFLFLFLTFSVGVFGTFAQTKVTGTVTDAMKEPLPGVSVVIKGTTTGTITDIDGKFSINAKSSDALEFTFLGMKTLAVTVGTQTTINVTLEDDTHVLSETVVIGYGTAKKADLTGSIGSVSSDAIMKQPALNAVQSVQGKLAGVNVISNDAPGSTPTIAIRGLGTALGGRDPLYVVDGFPVDDIRNISSSDILSMDILKDASSASIYGVRAANGVVLITTKKGREGTAKISVESYLGVKSILKKVKMANASQYVTFFNENQTTLKNYGSTDTYQLADASQQAYNTDWYDELLKTAITTNNVVSLSGGGKTVDYFFSYNYYDEGGILDGQNYQRSTIRNNNTYKFFDDRLKFSQNMNISFSNEDIKPYGAFNEAYRQSPLAPTYYPNGKYGSSFVNKTTGIVGYEGSATDDIGQLNSIGNPLFTLDNANQRRKTLTVQGGIEGEFKLTDYLKVNSRFGGTKYYSKDRQFTDIKSAYLNKDPRYTDADFEALKAANPKSTSYANNSLRLQDIETYRWVWEGFLTFNKKINKHNIDAVLGLSREKTGVGTISTLKGYEVPSLSKYWNLSNVSGAYQTEVEQYMYTPRTLASYFGRFQYNYDNKYYVTGTVRRDGTSAFKQDKNYWATFPSFGLGWTITNEEFMKSQKVLDYLKFRANWGELGNQNIPVNVSQVLSGPGSNDYNYVFGSDQGLVLGSAYGSPAMPVSWEITREWGFGLDFNMFDSKLSANIDYYNKTNTNAILQVTPTLNSAYEDKFYAHGAKIRNNGIEASLLWRDKFSNDFTYEIGVNYSHNTNKVISVVPTYDGATGGSLADGEITKRLQKGQPIYAWWMLEADGVWQTQEEIDDPNNAKKGTPKVGHLRYKDQNNDGVIDDRDKKFMGSYIPTYNYGIHIGLGYKKFDFSVDGYGVGGNKIYNGLKHGRINGGENITADTFKNRWTGAGTSNTNPGANRDSYASSYFLESGAFFRVNNITLGYTLNDLVFSGSRLRFYFTAQNPFIITGYSGFSPEISGYSTDPTVSNGDPSLTSGIELAAYPSTRNFIFGLNLSF</sequence>
<evidence type="ECO:0000259" key="12">
    <source>
        <dbReference type="Pfam" id="PF07715"/>
    </source>
</evidence>
<dbReference type="FunFam" id="2.60.40.1120:FF:000003">
    <property type="entry name" value="Outer membrane protein Omp121"/>
    <property type="match status" value="1"/>
</dbReference>
<keyword evidence="5 9" id="KW-0798">TonB box</keyword>
<comment type="caution">
    <text evidence="13">The sequence shown here is derived from an EMBL/GenBank/DDBJ whole genome shotgun (WGS) entry which is preliminary data.</text>
</comment>
<dbReference type="Gene3D" id="2.60.40.1120">
    <property type="entry name" value="Carboxypeptidase-like, regulatory domain"/>
    <property type="match status" value="1"/>
</dbReference>
<dbReference type="InterPro" id="IPR023996">
    <property type="entry name" value="TonB-dep_OMP_SusC/RagA"/>
</dbReference>
<feature type="domain" description="TonB-dependent receptor-like beta-barrel" evidence="11">
    <location>
        <begin position="406"/>
        <end position="1000"/>
    </location>
</feature>
<accession>A0A4Y8L4A9</accession>
<keyword evidence="7 8" id="KW-0998">Cell outer membrane</keyword>
<evidence type="ECO:0000259" key="11">
    <source>
        <dbReference type="Pfam" id="PF00593"/>
    </source>
</evidence>
<keyword evidence="6 8" id="KW-0472">Membrane</keyword>
<comment type="subcellular location">
    <subcellularLocation>
        <location evidence="1 8">Cell outer membrane</location>
        <topology evidence="1 8">Multi-pass membrane protein</topology>
    </subcellularLocation>
</comment>
<feature type="signal peptide" evidence="10">
    <location>
        <begin position="1"/>
        <end position="25"/>
    </location>
</feature>
<evidence type="ECO:0000313" key="14">
    <source>
        <dbReference type="Proteomes" id="UP000297861"/>
    </source>
</evidence>
<dbReference type="InterPro" id="IPR012910">
    <property type="entry name" value="Plug_dom"/>
</dbReference>
<evidence type="ECO:0000256" key="4">
    <source>
        <dbReference type="ARBA" id="ARBA00022692"/>
    </source>
</evidence>
<dbReference type="Gene3D" id="2.170.130.10">
    <property type="entry name" value="TonB-dependent receptor, plug domain"/>
    <property type="match status" value="1"/>
</dbReference>
<dbReference type="InterPro" id="IPR037066">
    <property type="entry name" value="Plug_dom_sf"/>
</dbReference>
<evidence type="ECO:0000256" key="2">
    <source>
        <dbReference type="ARBA" id="ARBA00022448"/>
    </source>
</evidence>
<name>A0A4Y8L4A9_9BACT</name>
<keyword evidence="4 8" id="KW-0812">Transmembrane</keyword>
<dbReference type="InterPro" id="IPR023997">
    <property type="entry name" value="TonB-dep_OMP_SusC/RagA_CS"/>
</dbReference>
<evidence type="ECO:0000256" key="5">
    <source>
        <dbReference type="ARBA" id="ARBA00023077"/>
    </source>
</evidence>
<dbReference type="SUPFAM" id="SSF56935">
    <property type="entry name" value="Porins"/>
    <property type="match status" value="1"/>
</dbReference>
<dbReference type="NCBIfam" id="TIGR04057">
    <property type="entry name" value="SusC_RagA_signa"/>
    <property type="match status" value="1"/>
</dbReference>
<reference evidence="13 14" key="1">
    <citation type="submission" date="2019-03" db="EMBL/GenBank/DDBJ databases">
        <title>San Antonio Military Medical Center submission to MRSN (WRAIR), pending publication.</title>
        <authorList>
            <person name="Blyth D.M."/>
            <person name="Mccarthy S.L."/>
            <person name="Schall S.E."/>
            <person name="Stam J.A."/>
            <person name="Ong A.C."/>
            <person name="Mcgann P.T."/>
        </authorList>
    </citation>
    <scope>NUCLEOTIDE SEQUENCE [LARGE SCALE GENOMIC DNA]</scope>
    <source>
        <strain evidence="13 14">MRSN571793</strain>
    </source>
</reference>
<dbReference type="OrthoDB" id="1109428at2"/>
<keyword evidence="10" id="KW-0732">Signal</keyword>
<dbReference type="Pfam" id="PF07715">
    <property type="entry name" value="Plug"/>
    <property type="match status" value="1"/>
</dbReference>
<dbReference type="GO" id="GO:0009279">
    <property type="term" value="C:cell outer membrane"/>
    <property type="evidence" value="ECO:0007669"/>
    <property type="project" value="UniProtKB-SubCell"/>
</dbReference>
<keyword evidence="2 8" id="KW-0813">Transport</keyword>
<protein>
    <submittedName>
        <fullName evidence="13">TonB-dependent receptor</fullName>
    </submittedName>
</protein>
<comment type="similarity">
    <text evidence="8 9">Belongs to the TonB-dependent receptor family.</text>
</comment>
<evidence type="ECO:0000256" key="7">
    <source>
        <dbReference type="ARBA" id="ARBA00023237"/>
    </source>
</evidence>
<evidence type="ECO:0000256" key="9">
    <source>
        <dbReference type="RuleBase" id="RU003357"/>
    </source>
</evidence>
<dbReference type="AlphaFoldDB" id="A0A4Y8L4A9"/>
<dbReference type="InterPro" id="IPR008969">
    <property type="entry name" value="CarboxyPept-like_regulatory"/>
</dbReference>
<evidence type="ECO:0000256" key="10">
    <source>
        <dbReference type="SAM" id="SignalP"/>
    </source>
</evidence>
<dbReference type="Pfam" id="PF13715">
    <property type="entry name" value="CarbopepD_reg_2"/>
    <property type="match status" value="1"/>
</dbReference>
<dbReference type="InterPro" id="IPR039426">
    <property type="entry name" value="TonB-dep_rcpt-like"/>
</dbReference>
<evidence type="ECO:0000256" key="6">
    <source>
        <dbReference type="ARBA" id="ARBA00023136"/>
    </source>
</evidence>
<keyword evidence="3 8" id="KW-1134">Transmembrane beta strand</keyword>
<dbReference type="InterPro" id="IPR000531">
    <property type="entry name" value="Beta-barrel_TonB"/>
</dbReference>
<evidence type="ECO:0000256" key="1">
    <source>
        <dbReference type="ARBA" id="ARBA00004571"/>
    </source>
</evidence>
<dbReference type="EMBL" id="SOML01000003">
    <property type="protein sequence ID" value="TFD97509.1"/>
    <property type="molecule type" value="Genomic_DNA"/>
</dbReference>
<dbReference type="Pfam" id="PF00593">
    <property type="entry name" value="TonB_dep_Rec_b-barrel"/>
    <property type="match status" value="1"/>
</dbReference>
<dbReference type="SUPFAM" id="SSF49464">
    <property type="entry name" value="Carboxypeptidase regulatory domain-like"/>
    <property type="match status" value="1"/>
</dbReference>
<keyword evidence="13" id="KW-0675">Receptor</keyword>
<evidence type="ECO:0000256" key="8">
    <source>
        <dbReference type="PROSITE-ProRule" id="PRU01360"/>
    </source>
</evidence>
<evidence type="ECO:0000256" key="3">
    <source>
        <dbReference type="ARBA" id="ARBA00022452"/>
    </source>
</evidence>
<dbReference type="Gene3D" id="2.40.170.20">
    <property type="entry name" value="TonB-dependent receptor, beta-barrel domain"/>
    <property type="match status" value="1"/>
</dbReference>
<evidence type="ECO:0000313" key="13">
    <source>
        <dbReference type="EMBL" id="TFD97509.1"/>
    </source>
</evidence>
<dbReference type="Proteomes" id="UP000297861">
    <property type="component" value="Unassembled WGS sequence"/>
</dbReference>
<organism evidence="13 14">
    <name type="scientific">Dysgonomonas capnocytophagoides</name>
    <dbReference type="NCBI Taxonomy" id="45254"/>
    <lineage>
        <taxon>Bacteria</taxon>
        <taxon>Pseudomonadati</taxon>
        <taxon>Bacteroidota</taxon>
        <taxon>Bacteroidia</taxon>
        <taxon>Bacteroidales</taxon>
        <taxon>Dysgonomonadaceae</taxon>
        <taxon>Dysgonomonas</taxon>
    </lineage>
</organism>